<evidence type="ECO:0000313" key="6">
    <source>
        <dbReference type="Proteomes" id="UP000180235"/>
    </source>
</evidence>
<gene>
    <name evidence="5" type="ORF">GlitD10_0279</name>
</gene>
<organism evidence="5 6">
    <name type="scientific">Gloeomargarita lithophora Alchichica-D10</name>
    <dbReference type="NCBI Taxonomy" id="1188229"/>
    <lineage>
        <taxon>Bacteria</taxon>
        <taxon>Bacillati</taxon>
        <taxon>Cyanobacteriota</taxon>
        <taxon>Cyanophyceae</taxon>
        <taxon>Gloeomargaritales</taxon>
        <taxon>Gloeomargaritaceae</taxon>
        <taxon>Gloeomargarita</taxon>
    </lineage>
</organism>
<feature type="binding site" evidence="1">
    <location>
        <position position="214"/>
    </location>
    <ligand>
        <name>ATP</name>
        <dbReference type="ChEBI" id="CHEBI:30616"/>
    </ligand>
</feature>
<keyword evidence="1" id="KW-0547">Nucleotide-binding</keyword>
<feature type="active site" evidence="2">
    <location>
        <position position="214"/>
    </location>
</feature>
<accession>A0A1J0A9H8</accession>
<dbReference type="Gene3D" id="1.10.3290.10">
    <property type="entry name" value="Fido-like domain"/>
    <property type="match status" value="1"/>
</dbReference>
<feature type="binding site" evidence="1">
    <location>
        <position position="256"/>
    </location>
    <ligand>
        <name>ATP</name>
        <dbReference type="ChEBI" id="CHEBI:30616"/>
    </ligand>
</feature>
<keyword evidence="1" id="KW-0067">ATP-binding</keyword>
<dbReference type="Pfam" id="PF02661">
    <property type="entry name" value="Fic"/>
    <property type="match status" value="1"/>
</dbReference>
<dbReference type="Proteomes" id="UP000180235">
    <property type="component" value="Chromosome"/>
</dbReference>
<dbReference type="KEGG" id="glt:GlitD10_0279"/>
<protein>
    <recommendedName>
        <fullName evidence="4">Fido domain-containing protein</fullName>
    </recommendedName>
</protein>
<feature type="binding site" evidence="3">
    <location>
        <begin position="218"/>
        <end position="225"/>
    </location>
    <ligand>
        <name>ATP</name>
        <dbReference type="ChEBI" id="CHEBI:30616"/>
    </ligand>
</feature>
<dbReference type="InterPro" id="IPR026287">
    <property type="entry name" value="SoFic-like"/>
</dbReference>
<feature type="binding site" evidence="1">
    <location>
        <position position="80"/>
    </location>
    <ligand>
        <name>ATP</name>
        <dbReference type="ChEBI" id="CHEBI:30616"/>
    </ligand>
</feature>
<dbReference type="InterPro" id="IPR036597">
    <property type="entry name" value="Fido-like_dom_sf"/>
</dbReference>
<evidence type="ECO:0000313" key="5">
    <source>
        <dbReference type="EMBL" id="APB32582.1"/>
    </source>
</evidence>
<dbReference type="PANTHER" id="PTHR13504:SF38">
    <property type="entry name" value="FIDO DOMAIN-CONTAINING PROTEIN"/>
    <property type="match status" value="1"/>
</dbReference>
<dbReference type="SUPFAM" id="SSF140931">
    <property type="entry name" value="Fic-like"/>
    <property type="match status" value="1"/>
</dbReference>
<dbReference type="InterPro" id="IPR040198">
    <property type="entry name" value="Fido_containing"/>
</dbReference>
<feature type="binding site" evidence="1">
    <location>
        <begin position="219"/>
        <end position="225"/>
    </location>
    <ligand>
        <name>ATP</name>
        <dbReference type="ChEBI" id="CHEBI:30616"/>
    </ligand>
</feature>
<evidence type="ECO:0000256" key="3">
    <source>
        <dbReference type="PIRSR" id="PIRSR640198-2"/>
    </source>
</evidence>
<dbReference type="OrthoDB" id="9813719at2"/>
<dbReference type="STRING" id="1188229.GlitD10_0279"/>
<dbReference type="AlphaFoldDB" id="A0A1J0A9H8"/>
<dbReference type="PANTHER" id="PTHR13504">
    <property type="entry name" value="FIDO DOMAIN-CONTAINING PROTEIN DDB_G0283145"/>
    <property type="match status" value="1"/>
</dbReference>
<evidence type="ECO:0000256" key="2">
    <source>
        <dbReference type="PIRSR" id="PIRSR640198-1"/>
    </source>
</evidence>
<proteinExistence type="predicted"/>
<name>A0A1J0A9H8_9CYAN</name>
<reference evidence="5 6" key="1">
    <citation type="submission" date="2016-10" db="EMBL/GenBank/DDBJ databases">
        <title>Description of Gloeomargarita lithophora gen. nov., sp. nov., a thylakoid-bearing basal-branching cyanobacterium with intracellular carbonates, and proposal for Gloeomargaritales ord. nov.</title>
        <authorList>
            <person name="Moreira D."/>
            <person name="Tavera R."/>
            <person name="Benzerara K."/>
            <person name="Skouri-Panet F."/>
            <person name="Couradeau E."/>
            <person name="Gerard E."/>
            <person name="Loussert C."/>
            <person name="Novelo E."/>
            <person name="Zivanovic Y."/>
            <person name="Lopez-Garcia P."/>
        </authorList>
    </citation>
    <scope>NUCLEOTIDE SEQUENCE [LARGE SCALE GENOMIC DNA]</scope>
    <source>
        <strain evidence="5 6">D10</strain>
    </source>
</reference>
<feature type="binding site" evidence="3">
    <location>
        <begin position="256"/>
        <end position="257"/>
    </location>
    <ligand>
        <name>ATP</name>
        <dbReference type="ChEBI" id="CHEBI:30616"/>
    </ligand>
</feature>
<evidence type="ECO:0000259" key="4">
    <source>
        <dbReference type="PROSITE" id="PS51459"/>
    </source>
</evidence>
<feature type="domain" description="Fido" evidence="4">
    <location>
        <begin position="127"/>
        <end position="278"/>
    </location>
</feature>
<dbReference type="PROSITE" id="PS51459">
    <property type="entry name" value="FIDO"/>
    <property type="match status" value="1"/>
</dbReference>
<sequence length="381" mass="43473">MLEASRAGQYVGQLEGYKAFIPKPLPPVPEIEIDQEMWSLLSQADRALGRLDGATDALPNPDLFVFMYVRREAVLSSQIEGTQASLIDILEFESQALEPNNPQEVAEVVNYIATINYGLERLKELPVSLRLIREIHQELMKGVRGAERNPGEFRRSQNWIGAGGCSLAEATYVPPPPYEMRQSLDNLEKFLHSPQPMPTLIKVGLAHAQFETIHPFLDGNGRTGRLLITFLLCEQNILQRPLLYISYYFKKYRAEYYDYLQAVRDSGNWEGWLKFFLRGVYEVAQEATATARKIVNLKEEHRQLVLNRMGRRSGNAIALLESLYFRPIFTVEHAEIITNLSYPNANSLIKNLSDIGLVQEITGQKRNRAFSYAPYLSVFRD</sequence>
<dbReference type="RefSeq" id="WP_071453301.1">
    <property type="nucleotide sequence ID" value="NZ_CP017675.1"/>
</dbReference>
<dbReference type="InterPro" id="IPR025758">
    <property type="entry name" value="Fic/DOC_N"/>
</dbReference>
<dbReference type="EMBL" id="CP017675">
    <property type="protein sequence ID" value="APB32582.1"/>
    <property type="molecule type" value="Genomic_DNA"/>
</dbReference>
<dbReference type="PIRSF" id="PIRSF038925">
    <property type="entry name" value="AMP-prot_trans"/>
    <property type="match status" value="1"/>
</dbReference>
<dbReference type="Pfam" id="PF13784">
    <property type="entry name" value="Fic_N"/>
    <property type="match status" value="1"/>
</dbReference>
<dbReference type="GO" id="GO:0005524">
    <property type="term" value="F:ATP binding"/>
    <property type="evidence" value="ECO:0007669"/>
    <property type="project" value="UniProtKB-KW"/>
</dbReference>
<evidence type="ECO:0000256" key="1">
    <source>
        <dbReference type="PIRSR" id="PIRSR038925-1"/>
    </source>
</evidence>
<dbReference type="InterPro" id="IPR003812">
    <property type="entry name" value="Fido"/>
</dbReference>
<keyword evidence="6" id="KW-1185">Reference proteome</keyword>